<dbReference type="PANTHER" id="PTHR11785:SF375">
    <property type="entry name" value="AMINO ACID TRANSPORTER"/>
    <property type="match status" value="1"/>
</dbReference>
<name>A0ABM0GJ97_SACKO</name>
<feature type="transmembrane region" description="Helical" evidence="6">
    <location>
        <begin position="154"/>
        <end position="174"/>
    </location>
</feature>
<keyword evidence="4 6" id="KW-0472">Membrane</keyword>
<dbReference type="PANTHER" id="PTHR11785">
    <property type="entry name" value="AMINO ACID TRANSPORTER"/>
    <property type="match status" value="1"/>
</dbReference>
<evidence type="ECO:0000256" key="3">
    <source>
        <dbReference type="ARBA" id="ARBA00022989"/>
    </source>
</evidence>
<feature type="transmembrane region" description="Helical" evidence="6">
    <location>
        <begin position="186"/>
        <end position="205"/>
    </location>
</feature>
<proteinExistence type="predicted"/>
<feature type="transmembrane region" description="Helical" evidence="6">
    <location>
        <begin position="416"/>
        <end position="437"/>
    </location>
</feature>
<organism evidence="7 8">
    <name type="scientific">Saccoglossus kowalevskii</name>
    <name type="common">Acorn worm</name>
    <dbReference type="NCBI Taxonomy" id="10224"/>
    <lineage>
        <taxon>Eukaryota</taxon>
        <taxon>Metazoa</taxon>
        <taxon>Hemichordata</taxon>
        <taxon>Enteropneusta</taxon>
        <taxon>Harrimaniidae</taxon>
        <taxon>Saccoglossus</taxon>
    </lineage>
</organism>
<evidence type="ECO:0000313" key="7">
    <source>
        <dbReference type="Proteomes" id="UP000694865"/>
    </source>
</evidence>
<keyword evidence="7" id="KW-1185">Reference proteome</keyword>
<dbReference type="GeneID" id="100370192"/>
<dbReference type="InterPro" id="IPR050598">
    <property type="entry name" value="AminoAcid_Transporter"/>
</dbReference>
<reference evidence="8" key="1">
    <citation type="submission" date="2025-08" db="UniProtKB">
        <authorList>
            <consortium name="RefSeq"/>
        </authorList>
    </citation>
    <scope>IDENTIFICATION</scope>
    <source>
        <tissue evidence="8">Testes</tissue>
    </source>
</reference>
<accession>A0ABM0GJ97</accession>
<keyword evidence="2 6" id="KW-0812">Transmembrane</keyword>
<feature type="transmembrane region" description="Helical" evidence="6">
    <location>
        <begin position="443"/>
        <end position="462"/>
    </location>
</feature>
<protein>
    <submittedName>
        <fullName evidence="8">Large neutral amino acids transporter small subunit 1-like</fullName>
    </submittedName>
</protein>
<evidence type="ECO:0000256" key="4">
    <source>
        <dbReference type="ARBA" id="ARBA00023136"/>
    </source>
</evidence>
<evidence type="ECO:0000256" key="5">
    <source>
        <dbReference type="SAM" id="MobiDB-lite"/>
    </source>
</evidence>
<evidence type="ECO:0000256" key="1">
    <source>
        <dbReference type="ARBA" id="ARBA00004141"/>
    </source>
</evidence>
<feature type="transmembrane region" description="Helical" evidence="6">
    <location>
        <begin position="114"/>
        <end position="142"/>
    </location>
</feature>
<dbReference type="InterPro" id="IPR002293">
    <property type="entry name" value="AA/rel_permease1"/>
</dbReference>
<feature type="transmembrane region" description="Helical" evidence="6">
    <location>
        <begin position="73"/>
        <end position="93"/>
    </location>
</feature>
<evidence type="ECO:0000313" key="8">
    <source>
        <dbReference type="RefSeq" id="XP_002731076.1"/>
    </source>
</evidence>
<dbReference type="Pfam" id="PF13520">
    <property type="entry name" value="AA_permease_2"/>
    <property type="match status" value="1"/>
</dbReference>
<feature type="transmembrane region" description="Helical" evidence="6">
    <location>
        <begin position="37"/>
        <end position="58"/>
    </location>
</feature>
<evidence type="ECO:0000256" key="6">
    <source>
        <dbReference type="SAM" id="Phobius"/>
    </source>
</evidence>
<evidence type="ECO:0000256" key="2">
    <source>
        <dbReference type="ARBA" id="ARBA00022692"/>
    </source>
</evidence>
<feature type="transmembrane region" description="Helical" evidence="6">
    <location>
        <begin position="225"/>
        <end position="242"/>
    </location>
</feature>
<dbReference type="RefSeq" id="XP_002731076.1">
    <property type="nucleotide sequence ID" value="XM_002731030.1"/>
</dbReference>
<dbReference type="Proteomes" id="UP000694865">
    <property type="component" value="Unplaced"/>
</dbReference>
<feature type="transmembrane region" description="Helical" evidence="6">
    <location>
        <begin position="381"/>
        <end position="404"/>
    </location>
</feature>
<keyword evidence="3 6" id="KW-1133">Transmembrane helix</keyword>
<feature type="transmembrane region" description="Helical" evidence="6">
    <location>
        <begin position="355"/>
        <end position="375"/>
    </location>
</feature>
<sequence length="495" mass="54185">MANHGDIANVRQRSKSDSTVSSAANMSRNDVAMKRQISLFNSITIIIGCIIGSGIFIFPKGVLQYSGSVGNALIVWILCGVIATLGGICYAELGSSIKKGGGEYTYIKEAFGKFPAFLMLWVNFVILIPGGAAIIAQTFAIYSIAPFYPDCDPPALAVTLVAEACLILVYSYNCYSVRGVTSIQDIFTIGKIAGLGIIICGGIAFLVMGRTENIEDPFTGPGTNIFRLSLAFYNGLFAYIGWSNMNNMAEEIINPHRNFPIAIISSMLIITIIYVLTNVSYFTILSPQELLSSNAVAVTWGDKILGSASWLIPITVALSTFGSLNGGVLANSRYVYVGARDGLLPTLLSMIHTKFLTPMPSLIVTMVITCTLCLYKDTGSLVTYIGFSYWLFVGIVTTGLLWLRYKQPNLHRPFKVPIAIPILFALICYFLVVLSIFVAPLEAAIGTIIILTGIPVYIYAVMWKSKPALLRRFLDEMMMFFQRLMNVVQQEVETY</sequence>
<gene>
    <name evidence="8" type="primary">LOC100370192</name>
</gene>
<feature type="region of interest" description="Disordered" evidence="5">
    <location>
        <begin position="1"/>
        <end position="22"/>
    </location>
</feature>
<dbReference type="Gene3D" id="1.20.1740.10">
    <property type="entry name" value="Amino acid/polyamine transporter I"/>
    <property type="match status" value="1"/>
</dbReference>
<feature type="transmembrane region" description="Helical" evidence="6">
    <location>
        <begin position="263"/>
        <end position="284"/>
    </location>
</feature>
<feature type="transmembrane region" description="Helical" evidence="6">
    <location>
        <begin position="304"/>
        <end position="324"/>
    </location>
</feature>
<dbReference type="PIRSF" id="PIRSF006060">
    <property type="entry name" value="AA_transporter"/>
    <property type="match status" value="1"/>
</dbReference>
<comment type="subcellular location">
    <subcellularLocation>
        <location evidence="1">Membrane</location>
        <topology evidence="1">Multi-pass membrane protein</topology>
    </subcellularLocation>
</comment>